<feature type="transmembrane region" description="Helical" evidence="1">
    <location>
        <begin position="98"/>
        <end position="120"/>
    </location>
</feature>
<organism evidence="2 3">
    <name type="scientific">Paenibacillus durus</name>
    <name type="common">Paenibacillus azotofixans</name>
    <dbReference type="NCBI Taxonomy" id="44251"/>
    <lineage>
        <taxon>Bacteria</taxon>
        <taxon>Bacillati</taxon>
        <taxon>Bacillota</taxon>
        <taxon>Bacilli</taxon>
        <taxon>Bacillales</taxon>
        <taxon>Paenibacillaceae</taxon>
        <taxon>Paenibacillus</taxon>
    </lineage>
</organism>
<dbReference type="eggNOG" id="COG4292">
    <property type="taxonomic scope" value="Bacteria"/>
</dbReference>
<dbReference type="PANTHER" id="PTHR36840">
    <property type="entry name" value="BLL5714 PROTEIN"/>
    <property type="match status" value="1"/>
</dbReference>
<dbReference type="Pfam" id="PF06772">
    <property type="entry name" value="LtrA"/>
    <property type="match status" value="1"/>
</dbReference>
<keyword evidence="1" id="KW-0472">Membrane</keyword>
<dbReference type="PANTHER" id="PTHR36840:SF1">
    <property type="entry name" value="BLL5714 PROTEIN"/>
    <property type="match status" value="1"/>
</dbReference>
<dbReference type="OrthoDB" id="9798526at2"/>
<feature type="transmembrane region" description="Helical" evidence="1">
    <location>
        <begin position="132"/>
        <end position="152"/>
    </location>
</feature>
<name>A0A089HR48_PAEDU</name>
<dbReference type="KEGG" id="pdu:PDUR_23055"/>
<keyword evidence="1" id="KW-1133">Transmembrane helix</keyword>
<gene>
    <name evidence="2" type="ORF">PDUR_23055</name>
</gene>
<accession>A0A089HR48</accession>
<sequence length="364" mass="42408">MGEKKVTWLELFYDLIFVAAFSKSTHVLLHVEEGYIHLEYLLKFVLIFIPIWWAWVGQTMFINRFGEDFWHQRMFLILQMLFVLIMTSSLSVDFDQYYISFLTGYVGLRVMTAVQYLVVLRSEERGNRRNTAHYLGTRFWFGIIISLSSLFFDSWIRYAALYAGIIVEMIVPIAGRKHLVKSPTHTGHLLERFGLLTLILFGESVVSTLSVLQPQKGDWDSISFSILAFTLIVSIWWQYYDNVEKKVDKSVQTAGQTVIYGHLFILMSLSMIASSIQLLYLQEVHYSFIQYYLFGSVFIYFIATSLVFHKYKYEHQRLKINHLGLFTAILAAFLTVNLILFVPNIIILAQLTLFFVVYAKLTTT</sequence>
<feature type="transmembrane region" description="Helical" evidence="1">
    <location>
        <begin position="12"/>
        <end position="29"/>
    </location>
</feature>
<dbReference type="AlphaFoldDB" id="A0A089HR48"/>
<dbReference type="EMBL" id="CP009288">
    <property type="protein sequence ID" value="AIQ14461.1"/>
    <property type="molecule type" value="Genomic_DNA"/>
</dbReference>
<reference evidence="2 3" key="1">
    <citation type="submission" date="2014-08" db="EMBL/GenBank/DDBJ databases">
        <title>Comparative genomics of the Paenibacillus odorifer group.</title>
        <authorList>
            <person name="den Bakker H.C."/>
            <person name="Tsai Y.-C."/>
            <person name="Martin N."/>
            <person name="Korlach J."/>
            <person name="Wiedmann M."/>
        </authorList>
    </citation>
    <scope>NUCLEOTIDE SEQUENCE [LARGE SCALE GENOMIC DNA]</scope>
    <source>
        <strain evidence="2 3">DSM 1735</strain>
    </source>
</reference>
<protein>
    <submittedName>
        <fullName evidence="2">Low temperature requirement protein A</fullName>
    </submittedName>
</protein>
<dbReference type="STRING" id="44251.PDUR_23055"/>
<proteinExistence type="predicted"/>
<feature type="transmembrane region" description="Helical" evidence="1">
    <location>
        <begin position="158"/>
        <end position="175"/>
    </location>
</feature>
<keyword evidence="3" id="KW-1185">Reference proteome</keyword>
<feature type="transmembrane region" description="Helical" evidence="1">
    <location>
        <begin position="219"/>
        <end position="237"/>
    </location>
</feature>
<dbReference type="RefSeq" id="WP_042208227.1">
    <property type="nucleotide sequence ID" value="NZ_CP009288.1"/>
</dbReference>
<dbReference type="Proteomes" id="UP000029409">
    <property type="component" value="Chromosome"/>
</dbReference>
<evidence type="ECO:0000256" key="1">
    <source>
        <dbReference type="SAM" id="Phobius"/>
    </source>
</evidence>
<feature type="transmembrane region" description="Helical" evidence="1">
    <location>
        <begin position="41"/>
        <end position="62"/>
    </location>
</feature>
<evidence type="ECO:0000313" key="3">
    <source>
        <dbReference type="Proteomes" id="UP000029409"/>
    </source>
</evidence>
<feature type="transmembrane region" description="Helical" evidence="1">
    <location>
        <begin position="258"/>
        <end position="282"/>
    </location>
</feature>
<keyword evidence="1" id="KW-0812">Transmembrane</keyword>
<feature type="transmembrane region" description="Helical" evidence="1">
    <location>
        <begin position="195"/>
        <end position="213"/>
    </location>
</feature>
<dbReference type="InterPro" id="IPR010640">
    <property type="entry name" value="Low_temperature_requirement_A"/>
</dbReference>
<feature type="transmembrane region" description="Helical" evidence="1">
    <location>
        <begin position="288"/>
        <end position="308"/>
    </location>
</feature>
<feature type="transmembrane region" description="Helical" evidence="1">
    <location>
        <begin position="74"/>
        <end position="92"/>
    </location>
</feature>
<evidence type="ECO:0000313" key="2">
    <source>
        <dbReference type="EMBL" id="AIQ14461.1"/>
    </source>
</evidence>